<dbReference type="CDD" id="cd09274">
    <property type="entry name" value="RNase_HI_RT_Ty3"/>
    <property type="match status" value="1"/>
</dbReference>
<dbReference type="InterPro" id="IPR043502">
    <property type="entry name" value="DNA/RNA_pol_sf"/>
</dbReference>
<dbReference type="GO" id="GO:0003887">
    <property type="term" value="F:DNA-directed DNA polymerase activity"/>
    <property type="evidence" value="ECO:0007669"/>
    <property type="project" value="UniProtKB-KW"/>
</dbReference>
<evidence type="ECO:0000256" key="7">
    <source>
        <dbReference type="ARBA" id="ARBA00022759"/>
    </source>
</evidence>
<keyword evidence="3" id="KW-0548">Nucleotidyltransferase</keyword>
<evidence type="ECO:0000313" key="16">
    <source>
        <dbReference type="EMBL" id="KAK8944370.1"/>
    </source>
</evidence>
<dbReference type="InterPro" id="IPR056924">
    <property type="entry name" value="SH3_Tf2-1"/>
</dbReference>
<evidence type="ECO:0000256" key="10">
    <source>
        <dbReference type="ARBA" id="ARBA00022908"/>
    </source>
</evidence>
<evidence type="ECO:0000256" key="11">
    <source>
        <dbReference type="ARBA" id="ARBA00022918"/>
    </source>
</evidence>
<keyword evidence="4" id="KW-0540">Nuclease</keyword>
<dbReference type="CDD" id="cd01647">
    <property type="entry name" value="RT_LTR"/>
    <property type="match status" value="1"/>
</dbReference>
<keyword evidence="17" id="KW-1185">Reference proteome</keyword>
<evidence type="ECO:0000256" key="2">
    <source>
        <dbReference type="ARBA" id="ARBA00022679"/>
    </source>
</evidence>
<dbReference type="InterPro" id="IPR043128">
    <property type="entry name" value="Rev_trsase/Diguanyl_cyclase"/>
</dbReference>
<evidence type="ECO:0000256" key="1">
    <source>
        <dbReference type="ARBA" id="ARBA00022670"/>
    </source>
</evidence>
<sequence length="783" mass="90984">MDLMNRTFRDLLDRFVIVFIDDILVYSQCEEDHFKHLHLVLETLRRNELYAKFSKCEFWLPSVGFLGHIVSGEGIAVDPAKIVVIREWPALPSVAEVPLPLTKLIRKDQKFLWTQECVQAFEELKRRLTTTPVLSSPSGTEGFEVYSDASGSGLVCVLLQHGSVIAYGSRQLKVHERNYPEHDLELAAVIFALKLWRHYLYGVRVDIYTDHKSLKYLLDQKDLNMRQRRWMEFLGDYTFKIHYVPGKGNAVADALSRRAPAQANWLSVHDERLVRELEELEICCVDRQTSTKAMINWTEVQYDLADRVRQALELDDSMKELLEAALDGSNSQFSVEDGLLRKDHRLCVPSGGNLRAELMYEAHHTKYSIHPGSTKMYRDLKKLFWWPGLKKDVALYVAKCQTCSLVKAECQKSGGFLKSLPIPEWKFDDISMDFVHGLPRSQKGNDAIWVIVDRLTKVSHFIPHRKDDPVEKLAKLYIDNIVRLHGVPRSIVSDRDGRFTSNDWRLVQQMMGTKLKFSTAFHPQTDGQTERVNRTMEDMLRMCILDFGKHWEDHLYLVEFAYNNSYQASIQMAPFEALYGRKCCTPLSWLETGEARLYKKQEVESATSLVRIIRERLLIAQDRQAKYYNAKHRNVEFAVGDWVYLKVKPFKGVSRVRRLKKLSPRYLGPFEVLEQVGEAAYRLKLSVELSELHDVFHISVLRKAVQEPSQVIAVDQVPVDEGLTTRVKPIRIEDVEVKRLRNKEIRMVKVRWDNCGREELSWEREQTMLEEYPELFRSGTVLR</sequence>
<evidence type="ECO:0000256" key="12">
    <source>
        <dbReference type="ARBA" id="ARBA00022932"/>
    </source>
</evidence>
<dbReference type="GO" id="GO:0006508">
    <property type="term" value="P:proteolysis"/>
    <property type="evidence" value="ECO:0007669"/>
    <property type="project" value="UniProtKB-KW"/>
</dbReference>
<dbReference type="InterPro" id="IPR050951">
    <property type="entry name" value="Retrovirus_Pol_polyprotein"/>
</dbReference>
<dbReference type="GO" id="GO:0004190">
    <property type="term" value="F:aspartic-type endopeptidase activity"/>
    <property type="evidence" value="ECO:0007669"/>
    <property type="project" value="UniProtKB-KW"/>
</dbReference>
<keyword evidence="13" id="KW-0238">DNA-binding</keyword>
<evidence type="ECO:0000256" key="6">
    <source>
        <dbReference type="ARBA" id="ARBA00022750"/>
    </source>
</evidence>
<dbReference type="GO" id="GO:0003964">
    <property type="term" value="F:RNA-directed DNA polymerase activity"/>
    <property type="evidence" value="ECO:0007669"/>
    <property type="project" value="UniProtKB-KW"/>
</dbReference>
<dbReference type="Pfam" id="PF17917">
    <property type="entry name" value="RT_RNaseH"/>
    <property type="match status" value="1"/>
</dbReference>
<dbReference type="PANTHER" id="PTHR37984:SF5">
    <property type="entry name" value="PROTEIN NYNRIN-LIKE"/>
    <property type="match status" value="1"/>
</dbReference>
<dbReference type="InterPro" id="IPR036397">
    <property type="entry name" value="RNaseH_sf"/>
</dbReference>
<dbReference type="Proteomes" id="UP001418222">
    <property type="component" value="Unassembled WGS sequence"/>
</dbReference>
<dbReference type="GO" id="GO:0046872">
    <property type="term" value="F:metal ion binding"/>
    <property type="evidence" value="ECO:0007669"/>
    <property type="project" value="UniProtKB-KW"/>
</dbReference>
<organism evidence="16 17">
    <name type="scientific">Platanthera zijinensis</name>
    <dbReference type="NCBI Taxonomy" id="2320716"/>
    <lineage>
        <taxon>Eukaryota</taxon>
        <taxon>Viridiplantae</taxon>
        <taxon>Streptophyta</taxon>
        <taxon>Embryophyta</taxon>
        <taxon>Tracheophyta</taxon>
        <taxon>Spermatophyta</taxon>
        <taxon>Magnoliopsida</taxon>
        <taxon>Liliopsida</taxon>
        <taxon>Asparagales</taxon>
        <taxon>Orchidaceae</taxon>
        <taxon>Orchidoideae</taxon>
        <taxon>Orchideae</taxon>
        <taxon>Orchidinae</taxon>
        <taxon>Platanthera</taxon>
    </lineage>
</organism>
<evidence type="ECO:0000256" key="9">
    <source>
        <dbReference type="ARBA" id="ARBA00022842"/>
    </source>
</evidence>
<accession>A0AAP0BMB3</accession>
<dbReference type="InterPro" id="IPR001584">
    <property type="entry name" value="Integrase_cat-core"/>
</dbReference>
<keyword evidence="12" id="KW-0239">DNA-directed DNA polymerase</keyword>
<evidence type="ECO:0000259" key="15">
    <source>
        <dbReference type="PROSITE" id="PS50994"/>
    </source>
</evidence>
<keyword evidence="9" id="KW-0460">Magnesium</keyword>
<dbReference type="AlphaFoldDB" id="A0AAP0BMB3"/>
<name>A0AAP0BMB3_9ASPA</name>
<keyword evidence="10" id="KW-0229">DNA integration</keyword>
<evidence type="ECO:0000256" key="4">
    <source>
        <dbReference type="ARBA" id="ARBA00022722"/>
    </source>
</evidence>
<evidence type="ECO:0000256" key="14">
    <source>
        <dbReference type="ARBA" id="ARBA00023172"/>
    </source>
</evidence>
<dbReference type="GO" id="GO:0003677">
    <property type="term" value="F:DNA binding"/>
    <property type="evidence" value="ECO:0007669"/>
    <property type="project" value="UniProtKB-KW"/>
</dbReference>
<gene>
    <name evidence="16" type="ORF">KSP39_PZI007751</name>
</gene>
<dbReference type="Pfam" id="PF00078">
    <property type="entry name" value="RVT_1"/>
    <property type="match status" value="1"/>
</dbReference>
<keyword evidence="11" id="KW-0695">RNA-directed DNA polymerase</keyword>
<dbReference type="PANTHER" id="PTHR37984">
    <property type="entry name" value="PROTEIN CBG26694"/>
    <property type="match status" value="1"/>
</dbReference>
<dbReference type="Gene3D" id="3.30.70.270">
    <property type="match status" value="2"/>
</dbReference>
<keyword evidence="2" id="KW-0808">Transferase</keyword>
<dbReference type="GO" id="GO:0015074">
    <property type="term" value="P:DNA integration"/>
    <property type="evidence" value="ECO:0007669"/>
    <property type="project" value="UniProtKB-KW"/>
</dbReference>
<protein>
    <recommendedName>
        <fullName evidence="15">Integrase catalytic domain-containing protein</fullName>
    </recommendedName>
</protein>
<keyword evidence="7" id="KW-0255">Endonuclease</keyword>
<dbReference type="SUPFAM" id="SSF53098">
    <property type="entry name" value="Ribonuclease H-like"/>
    <property type="match status" value="1"/>
</dbReference>
<evidence type="ECO:0000256" key="13">
    <source>
        <dbReference type="ARBA" id="ARBA00023125"/>
    </source>
</evidence>
<feature type="domain" description="Integrase catalytic" evidence="15">
    <location>
        <begin position="417"/>
        <end position="582"/>
    </location>
</feature>
<dbReference type="GO" id="GO:0004519">
    <property type="term" value="F:endonuclease activity"/>
    <property type="evidence" value="ECO:0007669"/>
    <property type="project" value="UniProtKB-KW"/>
</dbReference>
<keyword evidence="14" id="KW-0233">DNA recombination</keyword>
<dbReference type="InterPro" id="IPR000477">
    <property type="entry name" value="RT_dom"/>
</dbReference>
<reference evidence="16 17" key="1">
    <citation type="journal article" date="2022" name="Nat. Plants">
        <title>Genomes of leafy and leafless Platanthera orchids illuminate the evolution of mycoheterotrophy.</title>
        <authorList>
            <person name="Li M.H."/>
            <person name="Liu K.W."/>
            <person name="Li Z."/>
            <person name="Lu H.C."/>
            <person name="Ye Q.L."/>
            <person name="Zhang D."/>
            <person name="Wang J.Y."/>
            <person name="Li Y.F."/>
            <person name="Zhong Z.M."/>
            <person name="Liu X."/>
            <person name="Yu X."/>
            <person name="Liu D.K."/>
            <person name="Tu X.D."/>
            <person name="Liu B."/>
            <person name="Hao Y."/>
            <person name="Liao X.Y."/>
            <person name="Jiang Y.T."/>
            <person name="Sun W.H."/>
            <person name="Chen J."/>
            <person name="Chen Y.Q."/>
            <person name="Ai Y."/>
            <person name="Zhai J.W."/>
            <person name="Wu S.S."/>
            <person name="Zhou Z."/>
            <person name="Hsiao Y.Y."/>
            <person name="Wu W.L."/>
            <person name="Chen Y.Y."/>
            <person name="Lin Y.F."/>
            <person name="Hsu J.L."/>
            <person name="Li C.Y."/>
            <person name="Wang Z.W."/>
            <person name="Zhao X."/>
            <person name="Zhong W.Y."/>
            <person name="Ma X.K."/>
            <person name="Ma L."/>
            <person name="Huang J."/>
            <person name="Chen G.Z."/>
            <person name="Huang M.Z."/>
            <person name="Huang L."/>
            <person name="Peng D.H."/>
            <person name="Luo Y.B."/>
            <person name="Zou S.Q."/>
            <person name="Chen S.P."/>
            <person name="Lan S."/>
            <person name="Tsai W.C."/>
            <person name="Van de Peer Y."/>
            <person name="Liu Z.J."/>
        </authorList>
    </citation>
    <scope>NUCLEOTIDE SEQUENCE [LARGE SCALE GENOMIC DNA]</scope>
    <source>
        <strain evidence="16">Lor287</strain>
    </source>
</reference>
<comment type="caution">
    <text evidence="16">The sequence shown here is derived from an EMBL/GenBank/DDBJ whole genome shotgun (WGS) entry which is preliminary data.</text>
</comment>
<dbReference type="PROSITE" id="PS50994">
    <property type="entry name" value="INTEGRASE"/>
    <property type="match status" value="1"/>
</dbReference>
<evidence type="ECO:0000256" key="8">
    <source>
        <dbReference type="ARBA" id="ARBA00022801"/>
    </source>
</evidence>
<evidence type="ECO:0000256" key="3">
    <source>
        <dbReference type="ARBA" id="ARBA00022695"/>
    </source>
</evidence>
<evidence type="ECO:0000313" key="17">
    <source>
        <dbReference type="Proteomes" id="UP001418222"/>
    </source>
</evidence>
<dbReference type="InterPro" id="IPR041588">
    <property type="entry name" value="Integrase_H2C2"/>
</dbReference>
<dbReference type="InterPro" id="IPR041373">
    <property type="entry name" value="RT_RNaseH"/>
</dbReference>
<keyword evidence="5" id="KW-0479">Metal-binding</keyword>
<proteinExistence type="predicted"/>
<dbReference type="Pfam" id="PF17921">
    <property type="entry name" value="Integrase_H2C2"/>
    <property type="match status" value="1"/>
</dbReference>
<dbReference type="Gene3D" id="1.10.340.70">
    <property type="match status" value="1"/>
</dbReference>
<keyword evidence="1" id="KW-0645">Protease</keyword>
<keyword evidence="8" id="KW-0378">Hydrolase</keyword>
<keyword evidence="6" id="KW-0064">Aspartyl protease</keyword>
<dbReference type="SUPFAM" id="SSF56672">
    <property type="entry name" value="DNA/RNA polymerases"/>
    <property type="match status" value="1"/>
</dbReference>
<dbReference type="EMBL" id="JBBWWQ010000006">
    <property type="protein sequence ID" value="KAK8944370.1"/>
    <property type="molecule type" value="Genomic_DNA"/>
</dbReference>
<dbReference type="GO" id="GO:0006310">
    <property type="term" value="P:DNA recombination"/>
    <property type="evidence" value="ECO:0007669"/>
    <property type="project" value="UniProtKB-KW"/>
</dbReference>
<evidence type="ECO:0000256" key="5">
    <source>
        <dbReference type="ARBA" id="ARBA00022723"/>
    </source>
</evidence>
<dbReference type="Pfam" id="PF24626">
    <property type="entry name" value="SH3_Tf2-1"/>
    <property type="match status" value="1"/>
</dbReference>
<dbReference type="InterPro" id="IPR012337">
    <property type="entry name" value="RNaseH-like_sf"/>
</dbReference>
<dbReference type="Gene3D" id="3.30.420.10">
    <property type="entry name" value="Ribonuclease H-like superfamily/Ribonuclease H"/>
    <property type="match status" value="2"/>
</dbReference>